<proteinExistence type="predicted"/>
<evidence type="ECO:0000313" key="1">
    <source>
        <dbReference type="EMBL" id="SNY47199.1"/>
    </source>
</evidence>
<evidence type="ECO:0008006" key="3">
    <source>
        <dbReference type="Google" id="ProtNLM"/>
    </source>
</evidence>
<organism evidence="1 2">
    <name type="scientific">Orenia metallireducens</name>
    <dbReference type="NCBI Taxonomy" id="1413210"/>
    <lineage>
        <taxon>Bacteria</taxon>
        <taxon>Bacillati</taxon>
        <taxon>Bacillota</taxon>
        <taxon>Clostridia</taxon>
        <taxon>Halanaerobiales</taxon>
        <taxon>Halobacteroidaceae</taxon>
        <taxon>Orenia</taxon>
    </lineage>
</organism>
<keyword evidence="2" id="KW-1185">Reference proteome</keyword>
<dbReference type="InterPro" id="IPR024227">
    <property type="entry name" value="DUF3795"/>
</dbReference>
<gene>
    <name evidence="1" type="ORF">SAMN06265827_1486</name>
</gene>
<dbReference type="RefSeq" id="WP_097019609.1">
    <property type="nucleotide sequence ID" value="NZ_OBDZ01000048.1"/>
</dbReference>
<evidence type="ECO:0000313" key="2">
    <source>
        <dbReference type="Proteomes" id="UP000219573"/>
    </source>
</evidence>
<dbReference type="EMBL" id="OBDZ01000048">
    <property type="protein sequence ID" value="SNY47199.1"/>
    <property type="molecule type" value="Genomic_DNA"/>
</dbReference>
<protein>
    <recommendedName>
        <fullName evidence="3">DUF3795 domain-containing protein</fullName>
    </recommendedName>
</protein>
<reference evidence="2" key="1">
    <citation type="submission" date="2017-09" db="EMBL/GenBank/DDBJ databases">
        <authorList>
            <person name="Varghese N."/>
            <person name="Submissions S."/>
        </authorList>
    </citation>
    <scope>NUCLEOTIDE SEQUENCE [LARGE SCALE GENOMIC DNA]</scope>
    <source>
        <strain evidence="2">MSL47</strain>
    </source>
</reference>
<sequence>MIESRCGILCNECNYKEDVNCKGCLNIDKPFWGEKCPLKSCCEEKSFLHCGGCDIFPCELLEKFSYDQEQGDDGKRIEQCRKWMKEGESNAN</sequence>
<name>A0A285IGV6_9FIRM</name>
<dbReference type="Proteomes" id="UP000219573">
    <property type="component" value="Unassembled WGS sequence"/>
</dbReference>
<accession>A0A285IGV6</accession>
<dbReference type="OrthoDB" id="9803966at2"/>
<dbReference type="AlphaFoldDB" id="A0A285IGV6"/>
<dbReference type="Pfam" id="PF12675">
    <property type="entry name" value="DUF3795"/>
    <property type="match status" value="1"/>
</dbReference>